<proteinExistence type="predicted"/>
<dbReference type="AlphaFoldDB" id="A0AAV2C7U1"/>
<sequence>MVDSARGYSSTTIKSIKGQFGQISSWSIFDILQRGTITDFGRFFRNAIFFQFLRLQITDSARGYSPTIIKSIGPILL</sequence>
<reference evidence="1 2" key="1">
    <citation type="submission" date="2024-04" db="EMBL/GenBank/DDBJ databases">
        <authorList>
            <person name="Fracassetti M."/>
        </authorList>
    </citation>
    <scope>NUCLEOTIDE SEQUENCE [LARGE SCALE GENOMIC DNA]</scope>
</reference>
<dbReference type="EMBL" id="OZ034813">
    <property type="protein sequence ID" value="CAL1352572.1"/>
    <property type="molecule type" value="Genomic_DNA"/>
</dbReference>
<gene>
    <name evidence="1" type="ORF">LTRI10_LOCUS532</name>
</gene>
<keyword evidence="2" id="KW-1185">Reference proteome</keyword>
<name>A0AAV2C7U1_9ROSI</name>
<evidence type="ECO:0000313" key="2">
    <source>
        <dbReference type="Proteomes" id="UP001497516"/>
    </source>
</evidence>
<evidence type="ECO:0000313" key="1">
    <source>
        <dbReference type="EMBL" id="CAL1352572.1"/>
    </source>
</evidence>
<protein>
    <submittedName>
        <fullName evidence="1">Uncharacterized protein</fullName>
    </submittedName>
</protein>
<dbReference type="Proteomes" id="UP001497516">
    <property type="component" value="Chromosome 1"/>
</dbReference>
<accession>A0AAV2C7U1</accession>
<organism evidence="1 2">
    <name type="scientific">Linum trigynum</name>
    <dbReference type="NCBI Taxonomy" id="586398"/>
    <lineage>
        <taxon>Eukaryota</taxon>
        <taxon>Viridiplantae</taxon>
        <taxon>Streptophyta</taxon>
        <taxon>Embryophyta</taxon>
        <taxon>Tracheophyta</taxon>
        <taxon>Spermatophyta</taxon>
        <taxon>Magnoliopsida</taxon>
        <taxon>eudicotyledons</taxon>
        <taxon>Gunneridae</taxon>
        <taxon>Pentapetalae</taxon>
        <taxon>rosids</taxon>
        <taxon>fabids</taxon>
        <taxon>Malpighiales</taxon>
        <taxon>Linaceae</taxon>
        <taxon>Linum</taxon>
    </lineage>
</organism>